<keyword evidence="6" id="KW-1185">Reference proteome</keyword>
<feature type="region of interest" description="Disordered" evidence="2">
    <location>
        <begin position="30"/>
        <end position="54"/>
    </location>
</feature>
<accession>A0A6J5FZU4</accession>
<dbReference type="InterPro" id="IPR011220">
    <property type="entry name" value="UCP028205"/>
</dbReference>
<feature type="compositionally biased region" description="Low complexity" evidence="2">
    <location>
        <begin position="34"/>
        <end position="50"/>
    </location>
</feature>
<dbReference type="EMBL" id="CADIKL010000013">
    <property type="protein sequence ID" value="CAB3790043.1"/>
    <property type="molecule type" value="Genomic_DNA"/>
</dbReference>
<dbReference type="InterPro" id="IPR033399">
    <property type="entry name" value="TP_0789-like"/>
</dbReference>
<feature type="domain" description="Uncharacterized protein TP-0789" evidence="4">
    <location>
        <begin position="110"/>
        <end position="285"/>
    </location>
</feature>
<gene>
    <name evidence="5" type="ORF">LMG28688_03027</name>
</gene>
<feature type="chain" id="PRO_5027022553" description="Uncharacterized protein TP-0789 domain-containing protein" evidence="3">
    <location>
        <begin position="23"/>
        <end position="287"/>
    </location>
</feature>
<dbReference type="Gene3D" id="2.50.20.10">
    <property type="entry name" value="Lipoprotein localisation LolA/LolB/LppX"/>
    <property type="match status" value="1"/>
</dbReference>
<dbReference type="RefSeq" id="WP_129563009.1">
    <property type="nucleotide sequence ID" value="NZ_CADIKL010000013.1"/>
</dbReference>
<feature type="signal peptide" evidence="3">
    <location>
        <begin position="1"/>
        <end position="22"/>
    </location>
</feature>
<evidence type="ECO:0000313" key="6">
    <source>
        <dbReference type="Proteomes" id="UP000494119"/>
    </source>
</evidence>
<proteinExistence type="predicted"/>
<keyword evidence="1 3" id="KW-0732">Signal</keyword>
<organism evidence="5 6">
    <name type="scientific">Paraburkholderia caffeinitolerans</name>
    <dbReference type="NCBI Taxonomy" id="1723730"/>
    <lineage>
        <taxon>Bacteria</taxon>
        <taxon>Pseudomonadati</taxon>
        <taxon>Pseudomonadota</taxon>
        <taxon>Betaproteobacteria</taxon>
        <taxon>Burkholderiales</taxon>
        <taxon>Burkholderiaceae</taxon>
        <taxon>Paraburkholderia</taxon>
    </lineage>
</organism>
<evidence type="ECO:0000313" key="5">
    <source>
        <dbReference type="EMBL" id="CAB3790043.1"/>
    </source>
</evidence>
<protein>
    <recommendedName>
        <fullName evidence="4">Uncharacterized protein TP-0789 domain-containing protein</fullName>
    </recommendedName>
</protein>
<sequence>MKYRKEALVAALLAGAASVASADDAIPLAPPAPSAAQSSAPSAPSESGAPVQQDAQAQQIIRTADRIRAPNESFRYTVKLNEFQGGKSVMQQTLDISMRFYKPAERAKKGDARALVRFVEPVKDKGKAMLSDYEKMWYYAPDLRRPIPISKQQRLIGQISNGDVVAADFDYSYVSQLQGEEACGKTTCYRLSLQRRWPFVTYPKIMYWVEKDTFYPWRADFMSDSGVVIKRSYYSDYRAELGQMRPHRIIVEDSLRKENYTTMDYSDVRFESLPESYFQVDYLMRMN</sequence>
<dbReference type="Proteomes" id="UP000494119">
    <property type="component" value="Unassembled WGS sequence"/>
</dbReference>
<dbReference type="PIRSF" id="PIRSF028205">
    <property type="entry name" value="UCP028205"/>
    <property type="match status" value="1"/>
</dbReference>
<dbReference type="AlphaFoldDB" id="A0A6J5FZU4"/>
<dbReference type="InterPro" id="IPR029046">
    <property type="entry name" value="LolA/LolB/LppX"/>
</dbReference>
<name>A0A6J5FZU4_9BURK</name>
<dbReference type="SUPFAM" id="SSF89392">
    <property type="entry name" value="Prokaryotic lipoproteins and lipoprotein localization factors"/>
    <property type="match status" value="1"/>
</dbReference>
<dbReference type="Pfam" id="PF17131">
    <property type="entry name" value="LolA_like"/>
    <property type="match status" value="1"/>
</dbReference>
<evidence type="ECO:0000256" key="2">
    <source>
        <dbReference type="SAM" id="MobiDB-lite"/>
    </source>
</evidence>
<reference evidence="5 6" key="1">
    <citation type="submission" date="2020-04" db="EMBL/GenBank/DDBJ databases">
        <authorList>
            <person name="De Canck E."/>
        </authorList>
    </citation>
    <scope>NUCLEOTIDE SEQUENCE [LARGE SCALE GENOMIC DNA]</scope>
    <source>
        <strain evidence="5 6">LMG 28688</strain>
    </source>
</reference>
<evidence type="ECO:0000256" key="1">
    <source>
        <dbReference type="ARBA" id="ARBA00022729"/>
    </source>
</evidence>
<evidence type="ECO:0000256" key="3">
    <source>
        <dbReference type="SAM" id="SignalP"/>
    </source>
</evidence>
<dbReference type="CDD" id="cd16329">
    <property type="entry name" value="LolA_like"/>
    <property type="match status" value="1"/>
</dbReference>
<evidence type="ECO:0000259" key="4">
    <source>
        <dbReference type="Pfam" id="PF17131"/>
    </source>
</evidence>